<dbReference type="AlphaFoldDB" id="A0A8J5QX04"/>
<comment type="caution">
    <text evidence="1">The sequence shown here is derived from an EMBL/GenBank/DDBJ whole genome shotgun (WGS) entry which is preliminary data.</text>
</comment>
<evidence type="ECO:0000313" key="2">
    <source>
        <dbReference type="Proteomes" id="UP000729913"/>
    </source>
</evidence>
<proteinExistence type="predicted"/>
<accession>A0A8J5QX04</accession>
<evidence type="ECO:0000313" key="1">
    <source>
        <dbReference type="EMBL" id="KAG8035857.1"/>
    </source>
</evidence>
<name>A0A8J5QX04_9HYME</name>
<gene>
    <name evidence="1" type="ORF">G9C98_002983</name>
</gene>
<reference evidence="1" key="1">
    <citation type="submission" date="2020-03" db="EMBL/GenBank/DDBJ databases">
        <authorList>
            <person name="Chebbi M.A."/>
            <person name="Drezen J.M."/>
        </authorList>
    </citation>
    <scope>NUCLEOTIDE SEQUENCE</scope>
    <source>
        <tissue evidence="1">Whole body</tissue>
    </source>
</reference>
<protein>
    <submittedName>
        <fullName evidence="1">Uncharacterized protein</fullName>
    </submittedName>
</protein>
<dbReference type="Proteomes" id="UP000729913">
    <property type="component" value="Unassembled WGS sequence"/>
</dbReference>
<reference evidence="1" key="2">
    <citation type="submission" date="2021-04" db="EMBL/GenBank/DDBJ databases">
        <title>Genome-wide patterns of bracovirus chromosomal integration into multiple host tissues during parasitism.</title>
        <authorList>
            <person name="Chebbi M.A.C."/>
        </authorList>
    </citation>
    <scope>NUCLEOTIDE SEQUENCE</scope>
    <source>
        <tissue evidence="1">Whole body</tissue>
    </source>
</reference>
<sequence>MGVIVEECGELRRNGEEWRIYVTEAHMKMTVGLLDRCGTKTGTEMRNKRFDLQELVASVTFHTNDKNYSVV</sequence>
<dbReference type="EMBL" id="JAAOIC020000052">
    <property type="protein sequence ID" value="KAG8035857.1"/>
    <property type="molecule type" value="Genomic_DNA"/>
</dbReference>
<organism evidence="1 2">
    <name type="scientific">Cotesia typhae</name>
    <dbReference type="NCBI Taxonomy" id="2053667"/>
    <lineage>
        <taxon>Eukaryota</taxon>
        <taxon>Metazoa</taxon>
        <taxon>Ecdysozoa</taxon>
        <taxon>Arthropoda</taxon>
        <taxon>Hexapoda</taxon>
        <taxon>Insecta</taxon>
        <taxon>Pterygota</taxon>
        <taxon>Neoptera</taxon>
        <taxon>Endopterygota</taxon>
        <taxon>Hymenoptera</taxon>
        <taxon>Apocrita</taxon>
        <taxon>Ichneumonoidea</taxon>
        <taxon>Braconidae</taxon>
        <taxon>Microgastrinae</taxon>
        <taxon>Cotesia</taxon>
    </lineage>
</organism>
<keyword evidence="2" id="KW-1185">Reference proteome</keyword>